<organism evidence="1 2">
    <name type="scientific">Atlantibacter subterraneus</name>
    <dbReference type="NCBI Taxonomy" id="255519"/>
    <lineage>
        <taxon>Bacteria</taxon>
        <taxon>Pseudomonadati</taxon>
        <taxon>Pseudomonadota</taxon>
        <taxon>Gammaproteobacteria</taxon>
        <taxon>Enterobacterales</taxon>
        <taxon>Enterobacteriaceae</taxon>
        <taxon>Atlantibacter</taxon>
    </lineage>
</organism>
<name>A0ABU4DYI1_9ENTR</name>
<gene>
    <name evidence="1" type="ORF">R4P48_02505</name>
</gene>
<dbReference type="Proteomes" id="UP001187066">
    <property type="component" value="Unassembled WGS sequence"/>
</dbReference>
<accession>A0ABU4DYI1</accession>
<dbReference type="EMBL" id="JAWLOF010000001">
    <property type="protein sequence ID" value="MDV7021551.1"/>
    <property type="molecule type" value="Genomic_DNA"/>
</dbReference>
<evidence type="ECO:0000313" key="1">
    <source>
        <dbReference type="EMBL" id="MDV7021551.1"/>
    </source>
</evidence>
<evidence type="ECO:0008006" key="3">
    <source>
        <dbReference type="Google" id="ProtNLM"/>
    </source>
</evidence>
<reference evidence="1 2" key="1">
    <citation type="submission" date="2023-10" db="EMBL/GenBank/DDBJ databases">
        <authorList>
            <person name="Dale J."/>
        </authorList>
    </citation>
    <scope>NUCLEOTIDE SEQUENCE [LARGE SCALE GENOMIC DNA]</scope>
    <source>
        <strain evidence="1 2">2023EL-00970</strain>
    </source>
</reference>
<sequence>MSIKPRNFDKNIEKLLLTEGITTQKNLDKYTSNEKRYFYNLFYIGAVGRRKHPNDEFAFSVYSSERRKHISLASRFSEIKSDIPLIQQVCNHVAGKYSDGYIITKEGRDIFSKCCRATKKGCGLTDDNKPYIPPRNGILSALKDGRKCKIKDKIPVEVSINRFSLRRLMNELTRTDANGPLINQIEFILATADANKSGGLPTTYVQSNGGRLYAKGAFNLQNCSRKIRHAALAGYYDIDIENCHYTLLEQMCERTGFQTPCISYYVRNKKRVRAEVASMLHCTEEKAKEVLIALIYGSNLSPYGVLKKLDIKTETAYLNRTWISKLASEINKARNHVIQDYEMKTKGHFKIMNDAGMAVRTKTDKEKSVKKSTLLAHILHGAESLILQHMIGFLGENIVLLQHDGVTCQTPVNTDKLSDYIKEKTGYRIQFEMELLKPNYSYDVTDIHQPHNFEVIFEIYEKSA</sequence>
<keyword evidence="2" id="KW-1185">Reference proteome</keyword>
<protein>
    <recommendedName>
        <fullName evidence="3">DNA-directed DNA polymerase family A palm domain-containing protein</fullName>
    </recommendedName>
</protein>
<proteinExistence type="predicted"/>
<dbReference type="RefSeq" id="WP_317677544.1">
    <property type="nucleotide sequence ID" value="NZ_JAWLOF010000001.1"/>
</dbReference>
<evidence type="ECO:0000313" key="2">
    <source>
        <dbReference type="Proteomes" id="UP001187066"/>
    </source>
</evidence>
<comment type="caution">
    <text evidence="1">The sequence shown here is derived from an EMBL/GenBank/DDBJ whole genome shotgun (WGS) entry which is preliminary data.</text>
</comment>